<dbReference type="InterPro" id="IPR029058">
    <property type="entry name" value="AB_hydrolase_fold"/>
</dbReference>
<dbReference type="SUPFAM" id="SSF53474">
    <property type="entry name" value="alpha/beta-Hydrolases"/>
    <property type="match status" value="1"/>
</dbReference>
<dbReference type="RefSeq" id="WP_168531315.1">
    <property type="nucleotide sequence ID" value="NZ_JBHSKH010000081.1"/>
</dbReference>
<dbReference type="GO" id="GO:0016787">
    <property type="term" value="F:hydrolase activity"/>
    <property type="evidence" value="ECO:0007669"/>
    <property type="project" value="UniProtKB-KW"/>
</dbReference>
<reference evidence="2" key="1">
    <citation type="journal article" date="2019" name="Int. J. Syst. Evol. Microbiol.">
        <title>The Global Catalogue of Microorganisms (GCM) 10K type strain sequencing project: providing services to taxonomists for standard genome sequencing and annotation.</title>
        <authorList>
            <consortium name="The Broad Institute Genomics Platform"/>
            <consortium name="The Broad Institute Genome Sequencing Center for Infectious Disease"/>
            <person name="Wu L."/>
            <person name="Ma J."/>
        </authorList>
    </citation>
    <scope>NUCLEOTIDE SEQUENCE [LARGE SCALE GENOMIC DNA]</scope>
    <source>
        <strain evidence="2">CGMCC 4.7020</strain>
    </source>
</reference>
<name>A0ABW3X5G8_9ACTN</name>
<dbReference type="Gene3D" id="3.40.50.1820">
    <property type="entry name" value="alpha/beta hydrolase"/>
    <property type="match status" value="1"/>
</dbReference>
<evidence type="ECO:0000313" key="1">
    <source>
        <dbReference type="EMBL" id="MFD1304602.1"/>
    </source>
</evidence>
<dbReference type="Proteomes" id="UP001597058">
    <property type="component" value="Unassembled WGS sequence"/>
</dbReference>
<keyword evidence="2" id="KW-1185">Reference proteome</keyword>
<keyword evidence="1" id="KW-0378">Hydrolase</keyword>
<protein>
    <submittedName>
        <fullName evidence="1">Alpha/beta hydrolase</fullName>
    </submittedName>
</protein>
<accession>A0ABW3X5G8</accession>
<gene>
    <name evidence="1" type="ORF">ACFQ5X_01945</name>
</gene>
<proteinExistence type="predicted"/>
<comment type="caution">
    <text evidence="1">The sequence shown here is derived from an EMBL/GenBank/DDBJ whole genome shotgun (WGS) entry which is preliminary data.</text>
</comment>
<organism evidence="1 2">
    <name type="scientific">Streptomyces kaempferi</name>
    <dbReference type="NCBI Taxonomy" id="333725"/>
    <lineage>
        <taxon>Bacteria</taxon>
        <taxon>Bacillati</taxon>
        <taxon>Actinomycetota</taxon>
        <taxon>Actinomycetes</taxon>
        <taxon>Kitasatosporales</taxon>
        <taxon>Streptomycetaceae</taxon>
        <taxon>Streptomyces</taxon>
    </lineage>
</organism>
<dbReference type="EMBL" id="JBHTMM010000002">
    <property type="protein sequence ID" value="MFD1304602.1"/>
    <property type="molecule type" value="Genomic_DNA"/>
</dbReference>
<sequence length="242" mass="25877">MHFTSEQRLDDGVLERAFTLGGIPGILWTPASAPAPLILLGHPPLGLRKMYPRLAARARHSAAEGFATATIELPGSGDRPRWPAVEQARADLRRAMEAGEPVSDEIVDALVLPLVDKAVPEWQAALDALLALPEIGGPVGYSGGVISIGIRLAVVEPRVSAAVLFAGSFVPRALFEEARQVTIPLHVLLQWDDEGNDRQAALDLFDAFGSKEKSLHAHLGGHTGVPQFAGDAAAQFFTRHLK</sequence>
<evidence type="ECO:0000313" key="2">
    <source>
        <dbReference type="Proteomes" id="UP001597058"/>
    </source>
</evidence>